<dbReference type="PROSITE" id="PS50109">
    <property type="entry name" value="HIS_KIN"/>
    <property type="match status" value="1"/>
</dbReference>
<dbReference type="SMART" id="SM00387">
    <property type="entry name" value="HATPase_c"/>
    <property type="match status" value="1"/>
</dbReference>
<dbReference type="SMART" id="SM00388">
    <property type="entry name" value="HisKA"/>
    <property type="match status" value="1"/>
</dbReference>
<evidence type="ECO:0000256" key="4">
    <source>
        <dbReference type="PROSITE-ProRule" id="PRU00169"/>
    </source>
</evidence>
<evidence type="ECO:0000256" key="3">
    <source>
        <dbReference type="ARBA" id="ARBA00022553"/>
    </source>
</evidence>
<keyword evidence="5" id="KW-0472">Membrane</keyword>
<dbReference type="PRINTS" id="PR00344">
    <property type="entry name" value="BCTRLSENSOR"/>
</dbReference>
<evidence type="ECO:0000313" key="9">
    <source>
        <dbReference type="Proteomes" id="UP000435802"/>
    </source>
</evidence>
<dbReference type="AlphaFoldDB" id="A0A6N8SP56"/>
<keyword evidence="3" id="KW-0597">Phosphoprotein</keyword>
<evidence type="ECO:0000259" key="7">
    <source>
        <dbReference type="PROSITE" id="PS50110"/>
    </source>
</evidence>
<keyword evidence="5" id="KW-0812">Transmembrane</keyword>
<dbReference type="InterPro" id="IPR005467">
    <property type="entry name" value="His_kinase_dom"/>
</dbReference>
<comment type="caution">
    <text evidence="8">The sequence shown here is derived from an EMBL/GenBank/DDBJ whole genome shotgun (WGS) entry which is preliminary data.</text>
</comment>
<dbReference type="PANTHER" id="PTHR43065">
    <property type="entry name" value="SENSOR HISTIDINE KINASE"/>
    <property type="match status" value="1"/>
</dbReference>
<dbReference type="Pfam" id="PF00512">
    <property type="entry name" value="HisKA"/>
    <property type="match status" value="1"/>
</dbReference>
<dbReference type="OrthoDB" id="7533341at2"/>
<dbReference type="InterPro" id="IPR036890">
    <property type="entry name" value="HATPase_C_sf"/>
</dbReference>
<evidence type="ECO:0000256" key="5">
    <source>
        <dbReference type="SAM" id="Phobius"/>
    </source>
</evidence>
<dbReference type="InterPro" id="IPR003661">
    <property type="entry name" value="HisK_dim/P_dom"/>
</dbReference>
<dbReference type="Gene3D" id="1.10.287.130">
    <property type="match status" value="1"/>
</dbReference>
<evidence type="ECO:0000256" key="2">
    <source>
        <dbReference type="ARBA" id="ARBA00012438"/>
    </source>
</evidence>
<dbReference type="PANTHER" id="PTHR43065:SF42">
    <property type="entry name" value="TWO-COMPONENT SENSOR PPRA"/>
    <property type="match status" value="1"/>
</dbReference>
<proteinExistence type="predicted"/>
<dbReference type="SUPFAM" id="SSF47384">
    <property type="entry name" value="Homodimeric domain of signal transducing histidine kinase"/>
    <property type="match status" value="1"/>
</dbReference>
<dbReference type="Pfam" id="PF02518">
    <property type="entry name" value="HATPase_c"/>
    <property type="match status" value="1"/>
</dbReference>
<evidence type="ECO:0000313" key="8">
    <source>
        <dbReference type="EMBL" id="MXN48996.1"/>
    </source>
</evidence>
<keyword evidence="9" id="KW-1185">Reference proteome</keyword>
<accession>A0A6N8SP56</accession>
<dbReference type="InterPro" id="IPR045812">
    <property type="entry name" value="DAHL"/>
</dbReference>
<feature type="domain" description="Histidine kinase" evidence="6">
    <location>
        <begin position="451"/>
        <end position="671"/>
    </location>
</feature>
<sequence length="812" mass="87174">MRIPLLFGVCALLLFALTGYALVDIWRQEMTLRRIGETRKSFEAAVNELDTTVLLSRAGLLRNYDAIVAASDRAMAALREIDALDTDMPALASAVEAARRQQEDKQDLIEQFKSENALLQNSLVYFTALGKDLQQTGDGALSNTVSALAAVMLAFTLNPSDDNAAPLTASISRLATQAIDPSHMKSRDSLAAHAQLIQSTLAGVDQLVQSVLTRARTAGVSDAVAAAEIRHTSLTRAYLVAFSIATVLAASASIAIGFQLRTKIRTIRARKELDTIVADMTLHSINASTVQLNAIVQETLRRLAVWAGADRARYVSAGMRRMSYDSMPGSSQASCAALEAFALADDGRDFIYVRRGRAVEDAALSRALAGVDVATWVCYRSGDTRRGSLLTLECQRGGFHYGEEVLNLLRGPLDAISDAIDRVIQKAEQRALEARLNQAQRLEAVGTFASGIAHNLNNITAAIRGHAEMAGETQHRQTLDRHIREILKGADRAHDVVSEIMAFGRSDAPARKSADLSALVGETLRLLSPSVPASVRLEPDIAAGVTASIDARQIEQVLLNLIRNAWQAIGEGRGVVRVRLETREQAGAMILSHGTAEPGRYAVLTVADDGEGMDETAQDRLFEPFFSTREGGNGLGLATVKRIVADHRGALDMDSTLGRGSTIRVWLPVDAGNPADGAIPEAEGTGERILLVGRNKAERLKMEETVAALGYEPVGFSDPDLAVGTLPAFAFDAVLLLTRRNHAGEYRDLLKAIGRDLPVVIVGPPETVPQVVDAAAMVDVVHRPITPSALAAALARAIQQRASLKTLEMPPA</sequence>
<protein>
    <recommendedName>
        <fullName evidence="2">histidine kinase</fullName>
        <ecNumber evidence="2">2.7.13.3</ecNumber>
    </recommendedName>
</protein>
<dbReference type="SUPFAM" id="SSF52172">
    <property type="entry name" value="CheY-like"/>
    <property type="match status" value="1"/>
</dbReference>
<comment type="caution">
    <text evidence="4">Lacks conserved residue(s) required for the propagation of feature annotation.</text>
</comment>
<dbReference type="Proteomes" id="UP000435802">
    <property type="component" value="Unassembled WGS sequence"/>
</dbReference>
<dbReference type="InterPro" id="IPR001789">
    <property type="entry name" value="Sig_transdc_resp-reg_receiver"/>
</dbReference>
<dbReference type="SUPFAM" id="SSF55874">
    <property type="entry name" value="ATPase domain of HSP90 chaperone/DNA topoisomerase II/histidine kinase"/>
    <property type="match status" value="1"/>
</dbReference>
<gene>
    <name evidence="8" type="ORF">GR138_27725</name>
</gene>
<feature type="transmembrane region" description="Helical" evidence="5">
    <location>
        <begin position="237"/>
        <end position="260"/>
    </location>
</feature>
<comment type="catalytic activity">
    <reaction evidence="1">
        <text>ATP + protein L-histidine = ADP + protein N-phospho-L-histidine.</text>
        <dbReference type="EC" id="2.7.13.3"/>
    </reaction>
</comment>
<name>A0A6N8SP56_9HYPH</name>
<dbReference type="EMBL" id="WUMK01000014">
    <property type="protein sequence ID" value="MXN48996.1"/>
    <property type="molecule type" value="Genomic_DNA"/>
</dbReference>
<dbReference type="EC" id="2.7.13.3" evidence="2"/>
<dbReference type="Pfam" id="PF19443">
    <property type="entry name" value="DAHL"/>
    <property type="match status" value="1"/>
</dbReference>
<organism evidence="8 9">
    <name type="scientific">Shinella kummerowiae</name>
    <dbReference type="NCBI Taxonomy" id="417745"/>
    <lineage>
        <taxon>Bacteria</taxon>
        <taxon>Pseudomonadati</taxon>
        <taxon>Pseudomonadota</taxon>
        <taxon>Alphaproteobacteria</taxon>
        <taxon>Hyphomicrobiales</taxon>
        <taxon>Rhizobiaceae</taxon>
        <taxon>Shinella</taxon>
    </lineage>
</organism>
<dbReference type="RefSeq" id="WP_160862476.1">
    <property type="nucleotide sequence ID" value="NZ_WUMK01000014.1"/>
</dbReference>
<feature type="domain" description="Response regulatory" evidence="7">
    <location>
        <begin position="688"/>
        <end position="798"/>
    </location>
</feature>
<dbReference type="GO" id="GO:0000155">
    <property type="term" value="F:phosphorelay sensor kinase activity"/>
    <property type="evidence" value="ECO:0007669"/>
    <property type="project" value="InterPro"/>
</dbReference>
<dbReference type="PROSITE" id="PS50110">
    <property type="entry name" value="RESPONSE_REGULATORY"/>
    <property type="match status" value="1"/>
</dbReference>
<dbReference type="InterPro" id="IPR011006">
    <property type="entry name" value="CheY-like_superfamily"/>
</dbReference>
<dbReference type="CDD" id="cd00082">
    <property type="entry name" value="HisKA"/>
    <property type="match status" value="1"/>
</dbReference>
<dbReference type="Gene3D" id="3.30.565.10">
    <property type="entry name" value="Histidine kinase-like ATPase, C-terminal domain"/>
    <property type="match status" value="1"/>
</dbReference>
<dbReference type="InterPro" id="IPR036097">
    <property type="entry name" value="HisK_dim/P_sf"/>
</dbReference>
<keyword evidence="5" id="KW-1133">Transmembrane helix</keyword>
<dbReference type="InterPro" id="IPR004358">
    <property type="entry name" value="Sig_transdc_His_kin-like_C"/>
</dbReference>
<reference evidence="8 9" key="1">
    <citation type="submission" date="2019-12" db="EMBL/GenBank/DDBJ databases">
        <title>Shinella kummerowiae sp. nov., a symbiotic bacterium isolated from root nodules of the herbal legume Kummerowia stipulacea.</title>
        <authorList>
            <person name="Gao J."/>
        </authorList>
    </citation>
    <scope>NUCLEOTIDE SEQUENCE [LARGE SCALE GENOMIC DNA]</scope>
    <source>
        <strain evidence="8 9">CCBAU 25048</strain>
    </source>
</reference>
<dbReference type="InterPro" id="IPR003594">
    <property type="entry name" value="HATPase_dom"/>
</dbReference>
<evidence type="ECO:0000256" key="1">
    <source>
        <dbReference type="ARBA" id="ARBA00000085"/>
    </source>
</evidence>
<evidence type="ECO:0000259" key="6">
    <source>
        <dbReference type="PROSITE" id="PS50109"/>
    </source>
</evidence>